<evidence type="ECO:0000313" key="4">
    <source>
        <dbReference type="Proteomes" id="UP001172457"/>
    </source>
</evidence>
<reference evidence="3" key="1">
    <citation type="submission" date="2023-03" db="EMBL/GenBank/DDBJ databases">
        <title>Chromosome-scale reference genome and RAD-based genetic map of yellow starthistle (Centaurea solstitialis) reveal putative structural variation and QTLs associated with invader traits.</title>
        <authorList>
            <person name="Reatini B."/>
            <person name="Cang F.A."/>
            <person name="Jiang Q."/>
            <person name="Mckibben M.T.W."/>
            <person name="Barker M.S."/>
            <person name="Rieseberg L.H."/>
            <person name="Dlugosch K.M."/>
        </authorList>
    </citation>
    <scope>NUCLEOTIDE SEQUENCE</scope>
    <source>
        <strain evidence="3">CAN-66</strain>
        <tissue evidence="3">Leaf</tissue>
    </source>
</reference>
<feature type="domain" description="Reverse transcriptase Ty1/copia-type" evidence="2">
    <location>
        <begin position="78"/>
        <end position="151"/>
    </location>
</feature>
<evidence type="ECO:0000259" key="2">
    <source>
        <dbReference type="Pfam" id="PF07727"/>
    </source>
</evidence>
<dbReference type="AlphaFoldDB" id="A0AA38WBP6"/>
<gene>
    <name evidence="3" type="ORF">OSB04_024061</name>
</gene>
<dbReference type="Proteomes" id="UP001172457">
    <property type="component" value="Chromosome 6"/>
</dbReference>
<comment type="caution">
    <text evidence="3">The sequence shown here is derived from an EMBL/GenBank/DDBJ whole genome shotgun (WGS) entry which is preliminary data.</text>
</comment>
<feature type="compositionally biased region" description="Low complexity" evidence="1">
    <location>
        <begin position="45"/>
        <end position="63"/>
    </location>
</feature>
<feature type="region of interest" description="Disordered" evidence="1">
    <location>
        <begin position="41"/>
        <end position="77"/>
    </location>
</feature>
<organism evidence="3 4">
    <name type="scientific">Centaurea solstitialis</name>
    <name type="common">yellow star-thistle</name>
    <dbReference type="NCBI Taxonomy" id="347529"/>
    <lineage>
        <taxon>Eukaryota</taxon>
        <taxon>Viridiplantae</taxon>
        <taxon>Streptophyta</taxon>
        <taxon>Embryophyta</taxon>
        <taxon>Tracheophyta</taxon>
        <taxon>Spermatophyta</taxon>
        <taxon>Magnoliopsida</taxon>
        <taxon>eudicotyledons</taxon>
        <taxon>Gunneridae</taxon>
        <taxon>Pentapetalae</taxon>
        <taxon>asterids</taxon>
        <taxon>campanulids</taxon>
        <taxon>Asterales</taxon>
        <taxon>Asteraceae</taxon>
        <taxon>Carduoideae</taxon>
        <taxon>Cardueae</taxon>
        <taxon>Centaureinae</taxon>
        <taxon>Centaurea</taxon>
    </lineage>
</organism>
<evidence type="ECO:0000256" key="1">
    <source>
        <dbReference type="SAM" id="MobiDB-lite"/>
    </source>
</evidence>
<dbReference type="EMBL" id="JARYMX010000006">
    <property type="protein sequence ID" value="KAJ9544354.1"/>
    <property type="molecule type" value="Genomic_DNA"/>
</dbReference>
<proteinExistence type="predicted"/>
<protein>
    <recommendedName>
        <fullName evidence="2">Reverse transcriptase Ty1/copia-type domain-containing protein</fullName>
    </recommendedName>
</protein>
<dbReference type="InterPro" id="IPR013103">
    <property type="entry name" value="RVT_2"/>
</dbReference>
<accession>A0AA38WBP6</accession>
<dbReference type="Pfam" id="PF07727">
    <property type="entry name" value="RVT_2"/>
    <property type="match status" value="1"/>
</dbReference>
<sequence>MQRVFVYSHLFGTNKSHDVTQSDLRSIDPFDIDTDDIFSDVPAHETSATSDTSETSRSSDSATPMTAPAPNETTDVPLLPLPLGKHAIGSRWVFRIKTKSDGSVERYKARLVAKGYSQQCGMDYDETFAPIAKMMTVRTLIVVASIRQWKIC</sequence>
<name>A0AA38WBP6_9ASTR</name>
<evidence type="ECO:0000313" key="3">
    <source>
        <dbReference type="EMBL" id="KAJ9544354.1"/>
    </source>
</evidence>
<keyword evidence="4" id="KW-1185">Reference proteome</keyword>